<reference evidence="5" key="2">
    <citation type="journal article" date="2021" name="Microbiome">
        <title>Successional dynamics and alternative stable states in a saline activated sludge microbial community over 9 years.</title>
        <authorList>
            <person name="Wang Y."/>
            <person name="Ye J."/>
            <person name="Ju F."/>
            <person name="Liu L."/>
            <person name="Boyd J.A."/>
            <person name="Deng Y."/>
            <person name="Parks D.H."/>
            <person name="Jiang X."/>
            <person name="Yin X."/>
            <person name="Woodcroft B.J."/>
            <person name="Tyson G.W."/>
            <person name="Hugenholtz P."/>
            <person name="Polz M.F."/>
            <person name="Zhang T."/>
        </authorList>
    </citation>
    <scope>NUCLEOTIDE SEQUENCE</scope>
    <source>
        <strain evidence="5">HKST-UBA17</strain>
    </source>
</reference>
<evidence type="ECO:0000313" key="6">
    <source>
        <dbReference type="Proteomes" id="UP000741282"/>
    </source>
</evidence>
<reference evidence="5" key="1">
    <citation type="submission" date="2020-04" db="EMBL/GenBank/DDBJ databases">
        <authorList>
            <person name="Zhang T."/>
        </authorList>
    </citation>
    <scope>NUCLEOTIDE SEQUENCE</scope>
    <source>
        <strain evidence="5">HKST-UBA17</strain>
    </source>
</reference>
<dbReference type="Gene3D" id="3.30.1490.20">
    <property type="entry name" value="ATP-grasp fold, A domain"/>
    <property type="match status" value="1"/>
</dbReference>
<dbReference type="PANTHER" id="PTHR43334:SF1">
    <property type="entry name" value="3-HYDROXYPROPIONATE--COA LIGASE [ADP-FORMING]"/>
    <property type="match status" value="1"/>
</dbReference>
<evidence type="ECO:0000313" key="5">
    <source>
        <dbReference type="EMBL" id="MCA9377115.1"/>
    </source>
</evidence>
<dbReference type="GO" id="GO:0005524">
    <property type="term" value="F:ATP binding"/>
    <property type="evidence" value="ECO:0007669"/>
    <property type="project" value="UniProtKB-KW"/>
</dbReference>
<dbReference type="SMART" id="SM00881">
    <property type="entry name" value="CoA_binding"/>
    <property type="match status" value="1"/>
</dbReference>
<keyword evidence="3" id="KW-0067">ATP-binding</keyword>
<dbReference type="Pfam" id="PF13380">
    <property type="entry name" value="CoA_binding_2"/>
    <property type="match status" value="1"/>
</dbReference>
<keyword evidence="2" id="KW-0547">Nucleotide-binding</keyword>
<dbReference type="InterPro" id="IPR032875">
    <property type="entry name" value="Succ_CoA_lig_flav_dom"/>
</dbReference>
<dbReference type="Gene3D" id="3.30.470.20">
    <property type="entry name" value="ATP-grasp fold, B domain"/>
    <property type="match status" value="1"/>
</dbReference>
<proteinExistence type="predicted"/>
<accession>A0A955I1T1</accession>
<evidence type="ECO:0000259" key="4">
    <source>
        <dbReference type="SMART" id="SM00881"/>
    </source>
</evidence>
<dbReference type="Pfam" id="PF19045">
    <property type="entry name" value="Ligase_CoA_2"/>
    <property type="match status" value="1"/>
</dbReference>
<evidence type="ECO:0000256" key="3">
    <source>
        <dbReference type="ARBA" id="ARBA00022840"/>
    </source>
</evidence>
<feature type="domain" description="CoA-binding" evidence="4">
    <location>
        <begin position="8"/>
        <end position="103"/>
    </location>
</feature>
<gene>
    <name evidence="5" type="ORF">KC685_04310</name>
</gene>
<dbReference type="SUPFAM" id="SSF51735">
    <property type="entry name" value="NAD(P)-binding Rossmann-fold domains"/>
    <property type="match status" value="1"/>
</dbReference>
<dbReference type="Proteomes" id="UP000741282">
    <property type="component" value="Unassembled WGS sequence"/>
</dbReference>
<dbReference type="EMBL" id="JAGQLN010000018">
    <property type="protein sequence ID" value="MCA9377115.1"/>
    <property type="molecule type" value="Genomic_DNA"/>
</dbReference>
<dbReference type="InterPro" id="IPR051538">
    <property type="entry name" value="Acyl-CoA_Synth/Transferase"/>
</dbReference>
<dbReference type="InterPro" id="IPR043938">
    <property type="entry name" value="Ligase_CoA_dom"/>
</dbReference>
<dbReference type="GO" id="GO:0043758">
    <property type="term" value="F:acetate-CoA ligase (ADP-forming) activity"/>
    <property type="evidence" value="ECO:0007669"/>
    <property type="project" value="InterPro"/>
</dbReference>
<dbReference type="AlphaFoldDB" id="A0A955I1T1"/>
<dbReference type="InterPro" id="IPR036291">
    <property type="entry name" value="NAD(P)-bd_dom_sf"/>
</dbReference>
<dbReference type="SUPFAM" id="SSF52210">
    <property type="entry name" value="Succinyl-CoA synthetase domains"/>
    <property type="match status" value="2"/>
</dbReference>
<sequence length="694" mass="76947">MPTNINDIFYPRSVAVVGVSSDPKKLGSVIFNNILKNGYQGLVYPVNPKYSELYGYQAYSDIKSIPHPPDLVVIVIPTEFVIASVKDCVRAGVKNLVIITAGFKEVGPSGAELEDQLIEIVEKNDMRLIGPNCLGIICTANDLNASFAAQHPDKGNIGFLSQSGAFNTAMLDLAENKMLGFNYFVSLGNKANINEIDLFEEWYKDDEIKVIGAYIEEFDDGRKLAELATKNRNKPAIVLNSGISEAGKRAVQSHTGSLAGSARAVKTALRQAGIIQVDSIEKMYSNLMMFSWCPYPQGDRVAVITNAGGPGIIITDILSSAGLKLATLSEESKKFLEEFLPNTASTNNPVDLLGDALADRYDKAIKIISKDPGVDSILVILTPQLVTQIEETAKVIIDFYKESDFPLIPIFIGEKYVEPGLQRLWENHIPAFQYDEEAIGALKNLVDFSTRIRTKKAVRQPRSNEGKFKGRVVRAHKDGQLGLPGDLTKSLIEEAGIDTPLEVVSDSFDGLLEYFKKGKYPVVIKATAEDIPHKTEKSMIYLNIFKEKDLERNYRSLVETIKQVSGNKKPNVLIQEQVFAKEEVILGINYDENFGHIILFGKGGIYTEVYNDTSTRLVYAGHEELEEMIDETRVSRVLHGARGLEKLPTDKIVKTLEGLQRMILRYPEIKSIDINPAMVTINRCVAVDVKIYVN</sequence>
<comment type="caution">
    <text evidence="5">The sequence shown here is derived from an EMBL/GenBank/DDBJ whole genome shotgun (WGS) entry which is preliminary data.</text>
</comment>
<dbReference type="Pfam" id="PF13607">
    <property type="entry name" value="Succ_CoA_lig"/>
    <property type="match status" value="1"/>
</dbReference>
<name>A0A955I1T1_9BACT</name>
<evidence type="ECO:0000256" key="1">
    <source>
        <dbReference type="ARBA" id="ARBA00022598"/>
    </source>
</evidence>
<keyword evidence="1 5" id="KW-0436">Ligase</keyword>
<evidence type="ECO:0000256" key="2">
    <source>
        <dbReference type="ARBA" id="ARBA00022741"/>
    </source>
</evidence>
<protein>
    <submittedName>
        <fullName evidence="5">Acetate--CoA ligase family protein</fullName>
    </submittedName>
</protein>
<dbReference type="Gene3D" id="3.40.50.720">
    <property type="entry name" value="NAD(P)-binding Rossmann-like Domain"/>
    <property type="match status" value="1"/>
</dbReference>
<dbReference type="InterPro" id="IPR003781">
    <property type="entry name" value="CoA-bd"/>
</dbReference>
<dbReference type="Pfam" id="PF13549">
    <property type="entry name" value="ATP-grasp_5"/>
    <property type="match status" value="1"/>
</dbReference>
<dbReference type="InterPro" id="IPR016102">
    <property type="entry name" value="Succinyl-CoA_synth-like"/>
</dbReference>
<dbReference type="InterPro" id="IPR013815">
    <property type="entry name" value="ATP_grasp_subdomain_1"/>
</dbReference>
<organism evidence="5 6">
    <name type="scientific">Candidatus Dojkabacteria bacterium</name>
    <dbReference type="NCBI Taxonomy" id="2099670"/>
    <lineage>
        <taxon>Bacteria</taxon>
        <taxon>Candidatus Dojkabacteria</taxon>
    </lineage>
</organism>
<dbReference type="PANTHER" id="PTHR43334">
    <property type="entry name" value="ACETATE--COA LIGASE [ADP-FORMING]"/>
    <property type="match status" value="1"/>
</dbReference>
<dbReference type="SUPFAM" id="SSF56059">
    <property type="entry name" value="Glutathione synthetase ATP-binding domain-like"/>
    <property type="match status" value="1"/>
</dbReference>
<dbReference type="Gene3D" id="3.40.50.261">
    <property type="entry name" value="Succinyl-CoA synthetase domains"/>
    <property type="match status" value="2"/>
</dbReference>